<keyword evidence="1" id="KW-0472">Membrane</keyword>
<sequence length="204" mass="23161">MGTIQSIATIIATGIGCYVALSGLRAWKNEMTGRRDIELCQTVIEQFYKAEQMMAELRSGFAYPSIESADRPKPEGETKAERDHRDSLYVPLARWQKQREFWSELFALKFRMRALFGDAAAEPFDLLHQAVREFTSAASVRYEMDLNGTDSADAELRRSFSAALWAAPANEDKIGPLLRKAIPAMENICIPIVRARLPLWKRLF</sequence>
<reference evidence="2 3" key="1">
    <citation type="submission" date="2024-06" db="EMBL/GenBank/DDBJ databases">
        <title>Genomic Encyclopedia of Type Strains, Phase IV (KMG-IV): sequencing the most valuable type-strain genomes for metagenomic binning, comparative biology and taxonomic classification.</title>
        <authorList>
            <person name="Goeker M."/>
        </authorList>
    </citation>
    <scope>NUCLEOTIDE SEQUENCE [LARGE SCALE GENOMIC DNA]</scope>
    <source>
        <strain evidence="2 3">DSM 19730</strain>
    </source>
</reference>
<evidence type="ECO:0000313" key="3">
    <source>
        <dbReference type="Proteomes" id="UP001549143"/>
    </source>
</evidence>
<protein>
    <submittedName>
        <fullName evidence="2">Uncharacterized protein</fullName>
    </submittedName>
</protein>
<feature type="transmembrane region" description="Helical" evidence="1">
    <location>
        <begin position="6"/>
        <end position="27"/>
    </location>
</feature>
<organism evidence="2 3">
    <name type="scientific">Aquamicrobium ahrensii</name>
    <dbReference type="NCBI Taxonomy" id="469551"/>
    <lineage>
        <taxon>Bacteria</taxon>
        <taxon>Pseudomonadati</taxon>
        <taxon>Pseudomonadota</taxon>
        <taxon>Alphaproteobacteria</taxon>
        <taxon>Hyphomicrobiales</taxon>
        <taxon>Phyllobacteriaceae</taxon>
        <taxon>Aquamicrobium</taxon>
    </lineage>
</organism>
<gene>
    <name evidence="2" type="ORF">ABID44_000288</name>
</gene>
<dbReference type="EMBL" id="JBEPMN010000001">
    <property type="protein sequence ID" value="MET3659988.1"/>
    <property type="molecule type" value="Genomic_DNA"/>
</dbReference>
<evidence type="ECO:0000256" key="1">
    <source>
        <dbReference type="SAM" id="Phobius"/>
    </source>
</evidence>
<keyword evidence="3" id="KW-1185">Reference proteome</keyword>
<keyword evidence="1" id="KW-0812">Transmembrane</keyword>
<keyword evidence="1" id="KW-1133">Transmembrane helix</keyword>
<comment type="caution">
    <text evidence="2">The sequence shown here is derived from an EMBL/GenBank/DDBJ whole genome shotgun (WGS) entry which is preliminary data.</text>
</comment>
<accession>A0ABV2KIY5</accession>
<evidence type="ECO:0000313" key="2">
    <source>
        <dbReference type="EMBL" id="MET3659988.1"/>
    </source>
</evidence>
<dbReference type="Proteomes" id="UP001549143">
    <property type="component" value="Unassembled WGS sequence"/>
</dbReference>
<name>A0ABV2KIY5_9HYPH</name>
<proteinExistence type="predicted"/>
<dbReference type="RefSeq" id="WP_354149901.1">
    <property type="nucleotide sequence ID" value="NZ_JBEPMN010000001.1"/>
</dbReference>